<dbReference type="EMBL" id="JACGWJ010000024">
    <property type="protein sequence ID" value="KAL0319859.1"/>
    <property type="molecule type" value="Genomic_DNA"/>
</dbReference>
<sequence length="89" mass="9753">MFQTPSPILLSPRRKILLKTQVEAEVRRPPPQQQLIPQRGGVPSEGMSEGKKENTPTDPPEGPSHDPPAPAAVPKGTPPLPQEPRRPRM</sequence>
<name>A0AAW2LL17_SESRA</name>
<evidence type="ECO:0000313" key="2">
    <source>
        <dbReference type="EMBL" id="KAL0319859.1"/>
    </source>
</evidence>
<protein>
    <submittedName>
        <fullName evidence="2">Uncharacterized protein</fullName>
    </submittedName>
</protein>
<organism evidence="2">
    <name type="scientific">Sesamum radiatum</name>
    <name type="common">Black benniseed</name>
    <dbReference type="NCBI Taxonomy" id="300843"/>
    <lineage>
        <taxon>Eukaryota</taxon>
        <taxon>Viridiplantae</taxon>
        <taxon>Streptophyta</taxon>
        <taxon>Embryophyta</taxon>
        <taxon>Tracheophyta</taxon>
        <taxon>Spermatophyta</taxon>
        <taxon>Magnoliopsida</taxon>
        <taxon>eudicotyledons</taxon>
        <taxon>Gunneridae</taxon>
        <taxon>Pentapetalae</taxon>
        <taxon>asterids</taxon>
        <taxon>lamiids</taxon>
        <taxon>Lamiales</taxon>
        <taxon>Pedaliaceae</taxon>
        <taxon>Sesamum</taxon>
    </lineage>
</organism>
<evidence type="ECO:0000256" key="1">
    <source>
        <dbReference type="SAM" id="MobiDB-lite"/>
    </source>
</evidence>
<dbReference type="AlphaFoldDB" id="A0AAW2LL17"/>
<accession>A0AAW2LL17</accession>
<reference evidence="2" key="1">
    <citation type="submission" date="2020-06" db="EMBL/GenBank/DDBJ databases">
        <authorList>
            <person name="Li T."/>
            <person name="Hu X."/>
            <person name="Zhang T."/>
            <person name="Song X."/>
            <person name="Zhang H."/>
            <person name="Dai N."/>
            <person name="Sheng W."/>
            <person name="Hou X."/>
            <person name="Wei L."/>
        </authorList>
    </citation>
    <scope>NUCLEOTIDE SEQUENCE</scope>
    <source>
        <strain evidence="2">G02</strain>
        <tissue evidence="2">Leaf</tissue>
    </source>
</reference>
<proteinExistence type="predicted"/>
<reference evidence="2" key="2">
    <citation type="journal article" date="2024" name="Plant">
        <title>Genomic evolution and insights into agronomic trait innovations of Sesamum species.</title>
        <authorList>
            <person name="Miao H."/>
            <person name="Wang L."/>
            <person name="Qu L."/>
            <person name="Liu H."/>
            <person name="Sun Y."/>
            <person name="Le M."/>
            <person name="Wang Q."/>
            <person name="Wei S."/>
            <person name="Zheng Y."/>
            <person name="Lin W."/>
            <person name="Duan Y."/>
            <person name="Cao H."/>
            <person name="Xiong S."/>
            <person name="Wang X."/>
            <person name="Wei L."/>
            <person name="Li C."/>
            <person name="Ma Q."/>
            <person name="Ju M."/>
            <person name="Zhao R."/>
            <person name="Li G."/>
            <person name="Mu C."/>
            <person name="Tian Q."/>
            <person name="Mei H."/>
            <person name="Zhang T."/>
            <person name="Gao T."/>
            <person name="Zhang H."/>
        </authorList>
    </citation>
    <scope>NUCLEOTIDE SEQUENCE</scope>
    <source>
        <strain evidence="2">G02</strain>
    </source>
</reference>
<feature type="compositionally biased region" description="Pro residues" evidence="1">
    <location>
        <begin position="57"/>
        <end position="82"/>
    </location>
</feature>
<gene>
    <name evidence="2" type="ORF">Sradi_5247400</name>
</gene>
<feature type="region of interest" description="Disordered" evidence="1">
    <location>
        <begin position="21"/>
        <end position="89"/>
    </location>
</feature>
<comment type="caution">
    <text evidence="2">The sequence shown here is derived from an EMBL/GenBank/DDBJ whole genome shotgun (WGS) entry which is preliminary data.</text>
</comment>